<gene>
    <name evidence="2" type="ORF">EVOR1521_LOCUS25384</name>
</gene>
<reference evidence="2" key="1">
    <citation type="submission" date="2023-08" db="EMBL/GenBank/DDBJ databases">
        <authorList>
            <person name="Chen Y."/>
            <person name="Shah S."/>
            <person name="Dougan E. K."/>
            <person name="Thang M."/>
            <person name="Chan C."/>
        </authorList>
    </citation>
    <scope>NUCLEOTIDE SEQUENCE</scope>
</reference>
<sequence>MRWTHALPLFIAPQLSFQALRVWRTPRRGVDEKVEQVEQYLRRIGGSARLRALKVAVGGISPDLLQQHFELTSDGVVTSKQGYQKHEVNIKEFLASKGQVPVATVSDTFRVPRRWLASHKDFVVRNGMIQLRVRPTGQAEVEIVQEYVGQLFALRPSDLTAQQSISRIRVFLMSKVASLPVIDRRNASALLHKLGKTKSICFLFIRLCGA</sequence>
<dbReference type="EMBL" id="CAUJNA010003453">
    <property type="protein sequence ID" value="CAJ1402525.1"/>
    <property type="molecule type" value="Genomic_DNA"/>
</dbReference>
<name>A0AA36JC11_9DINO</name>
<organism evidence="2 3">
    <name type="scientific">Effrenium voratum</name>
    <dbReference type="NCBI Taxonomy" id="2562239"/>
    <lineage>
        <taxon>Eukaryota</taxon>
        <taxon>Sar</taxon>
        <taxon>Alveolata</taxon>
        <taxon>Dinophyceae</taxon>
        <taxon>Suessiales</taxon>
        <taxon>Symbiodiniaceae</taxon>
        <taxon>Effrenium</taxon>
    </lineage>
</organism>
<feature type="signal peptide" evidence="1">
    <location>
        <begin position="1"/>
        <end position="19"/>
    </location>
</feature>
<protein>
    <submittedName>
        <fullName evidence="2">Uncharacterized protein</fullName>
    </submittedName>
</protein>
<evidence type="ECO:0000313" key="3">
    <source>
        <dbReference type="Proteomes" id="UP001178507"/>
    </source>
</evidence>
<dbReference type="AlphaFoldDB" id="A0AA36JC11"/>
<keyword evidence="3" id="KW-1185">Reference proteome</keyword>
<dbReference type="Proteomes" id="UP001178507">
    <property type="component" value="Unassembled WGS sequence"/>
</dbReference>
<comment type="caution">
    <text evidence="2">The sequence shown here is derived from an EMBL/GenBank/DDBJ whole genome shotgun (WGS) entry which is preliminary data.</text>
</comment>
<evidence type="ECO:0000313" key="2">
    <source>
        <dbReference type="EMBL" id="CAJ1402525.1"/>
    </source>
</evidence>
<keyword evidence="1" id="KW-0732">Signal</keyword>
<evidence type="ECO:0000256" key="1">
    <source>
        <dbReference type="SAM" id="SignalP"/>
    </source>
</evidence>
<proteinExistence type="predicted"/>
<accession>A0AA36JC11</accession>
<feature type="chain" id="PRO_5041296268" evidence="1">
    <location>
        <begin position="20"/>
        <end position="210"/>
    </location>
</feature>